<evidence type="ECO:0000313" key="6">
    <source>
        <dbReference type="Proteomes" id="UP001441944"/>
    </source>
</evidence>
<dbReference type="SUPFAM" id="SSF55811">
    <property type="entry name" value="Nudix"/>
    <property type="match status" value="1"/>
</dbReference>
<dbReference type="PRINTS" id="PR00502">
    <property type="entry name" value="NUDIXFAMILY"/>
</dbReference>
<dbReference type="PANTHER" id="PTHR43046:SF14">
    <property type="entry name" value="MUTT_NUDIX FAMILY PROTEIN"/>
    <property type="match status" value="1"/>
</dbReference>
<dbReference type="CDD" id="cd04682">
    <property type="entry name" value="NUDIX_Hydrolase"/>
    <property type="match status" value="1"/>
</dbReference>
<evidence type="ECO:0000256" key="1">
    <source>
        <dbReference type="ARBA" id="ARBA00001946"/>
    </source>
</evidence>
<proteinExistence type="inferred from homology"/>
<dbReference type="InterPro" id="IPR000086">
    <property type="entry name" value="NUDIX_hydrolase_dom"/>
</dbReference>
<dbReference type="EMBL" id="BAABWU010000001">
    <property type="protein sequence ID" value="GAA6194563.1"/>
    <property type="molecule type" value="Genomic_DNA"/>
</dbReference>
<comment type="cofactor">
    <cofactor evidence="1">
        <name>Mg(2+)</name>
        <dbReference type="ChEBI" id="CHEBI:18420"/>
    </cofactor>
</comment>
<evidence type="ECO:0000259" key="4">
    <source>
        <dbReference type="PROSITE" id="PS51462"/>
    </source>
</evidence>
<dbReference type="PANTHER" id="PTHR43046">
    <property type="entry name" value="GDP-MANNOSE MANNOSYL HYDROLASE"/>
    <property type="match status" value="1"/>
</dbReference>
<evidence type="ECO:0000313" key="5">
    <source>
        <dbReference type="EMBL" id="GAA6194563.1"/>
    </source>
</evidence>
<dbReference type="RefSeq" id="WP_353396133.1">
    <property type="nucleotide sequence ID" value="NZ_BAABWU010000001.1"/>
</dbReference>
<dbReference type="InterPro" id="IPR020476">
    <property type="entry name" value="Nudix_hydrolase"/>
</dbReference>
<dbReference type="Pfam" id="PF00293">
    <property type="entry name" value="NUDIX"/>
    <property type="match status" value="1"/>
</dbReference>
<protein>
    <submittedName>
        <fullName evidence="5">NUDIX hydrolase</fullName>
    </submittedName>
</protein>
<evidence type="ECO:0000256" key="3">
    <source>
        <dbReference type="RuleBase" id="RU003476"/>
    </source>
</evidence>
<comment type="similarity">
    <text evidence="3">Belongs to the Nudix hydrolase family.</text>
</comment>
<keyword evidence="6" id="KW-1185">Reference proteome</keyword>
<comment type="caution">
    <text evidence="5">The sequence shown here is derived from an EMBL/GenBank/DDBJ whole genome shotgun (WGS) entry which is preliminary data.</text>
</comment>
<evidence type="ECO:0000256" key="2">
    <source>
        <dbReference type="ARBA" id="ARBA00022801"/>
    </source>
</evidence>
<dbReference type="Gene3D" id="3.90.79.10">
    <property type="entry name" value="Nucleoside Triphosphate Pyrophosphohydrolase"/>
    <property type="match status" value="1"/>
</dbReference>
<gene>
    <name evidence="5" type="ORF">NBRC116598_00070</name>
</gene>
<reference evidence="5 6" key="1">
    <citation type="submission" date="2024-04" db="EMBL/GenBank/DDBJ databases">
        <title>Draft genome sequence of Pseudophaeobacter arcticus NBRC 116598.</title>
        <authorList>
            <person name="Miyakawa T."/>
            <person name="Kusuya Y."/>
            <person name="Miura T."/>
        </authorList>
    </citation>
    <scope>NUCLEOTIDE SEQUENCE [LARGE SCALE GENOMIC DNA]</scope>
    <source>
        <strain evidence="5 6">SU-CL00105</strain>
    </source>
</reference>
<sequence length="132" mass="14634">MSFSGAKLALFLGHDLLVIKRDDKPDIPYPGYWDLPGGGREDGESPEACVLRETLEEVGLSIPASDLSWAQSYQRPRGTVWFFASHQPAELVKQVRLGSEGQCWRLMAPQSYCSHALAVPHFAEQLQSYLAG</sequence>
<organism evidence="5 6">
    <name type="scientific">Pseudophaeobacter arcticus</name>
    <dbReference type="NCBI Taxonomy" id="385492"/>
    <lineage>
        <taxon>Bacteria</taxon>
        <taxon>Pseudomonadati</taxon>
        <taxon>Pseudomonadota</taxon>
        <taxon>Alphaproteobacteria</taxon>
        <taxon>Rhodobacterales</taxon>
        <taxon>Paracoccaceae</taxon>
        <taxon>Pseudophaeobacter</taxon>
    </lineage>
</organism>
<dbReference type="PROSITE" id="PS51462">
    <property type="entry name" value="NUDIX"/>
    <property type="match status" value="1"/>
</dbReference>
<feature type="domain" description="Nudix hydrolase" evidence="4">
    <location>
        <begin position="1"/>
        <end position="130"/>
    </location>
</feature>
<dbReference type="InterPro" id="IPR015797">
    <property type="entry name" value="NUDIX_hydrolase-like_dom_sf"/>
</dbReference>
<accession>A0ABQ0AFD3</accession>
<dbReference type="InterPro" id="IPR020084">
    <property type="entry name" value="NUDIX_hydrolase_CS"/>
</dbReference>
<dbReference type="GO" id="GO:0016787">
    <property type="term" value="F:hydrolase activity"/>
    <property type="evidence" value="ECO:0007669"/>
    <property type="project" value="UniProtKB-KW"/>
</dbReference>
<dbReference type="PROSITE" id="PS00893">
    <property type="entry name" value="NUDIX_BOX"/>
    <property type="match status" value="1"/>
</dbReference>
<dbReference type="Proteomes" id="UP001441944">
    <property type="component" value="Unassembled WGS sequence"/>
</dbReference>
<name>A0ABQ0AFD3_9RHOB</name>
<keyword evidence="2 3" id="KW-0378">Hydrolase</keyword>